<evidence type="ECO:0000313" key="3">
    <source>
        <dbReference type="Proteomes" id="UP000315496"/>
    </source>
</evidence>
<evidence type="ECO:0008006" key="4">
    <source>
        <dbReference type="Google" id="ProtNLM"/>
    </source>
</evidence>
<evidence type="ECO:0000313" key="2">
    <source>
        <dbReference type="EMBL" id="TNJ29994.1"/>
    </source>
</evidence>
<feature type="transmembrane region" description="Helical" evidence="1">
    <location>
        <begin position="46"/>
        <end position="64"/>
    </location>
</feature>
<gene>
    <name evidence="2" type="ORF">GMRT_13574</name>
</gene>
<keyword evidence="1" id="KW-0472">Membrane</keyword>
<accession>A0A4Z1SW44</accession>
<dbReference type="AlphaFoldDB" id="A0A4Z1SW44"/>
<keyword evidence="3" id="KW-1185">Reference proteome</keyword>
<organism evidence="2 3">
    <name type="scientific">Giardia muris</name>
    <dbReference type="NCBI Taxonomy" id="5742"/>
    <lineage>
        <taxon>Eukaryota</taxon>
        <taxon>Metamonada</taxon>
        <taxon>Diplomonadida</taxon>
        <taxon>Hexamitidae</taxon>
        <taxon>Giardiinae</taxon>
        <taxon>Giardia</taxon>
    </lineage>
</organism>
<proteinExistence type="predicted"/>
<sequence>MSERETEDLCPCISDGAGPCTIVTVYILIVIVIAVGGWVTYQFPRLGWPFVVMGIGFLISWFFFERQYRSVNPALEKGRKEAST</sequence>
<dbReference type="Proteomes" id="UP000315496">
    <property type="component" value="Chromosome 1"/>
</dbReference>
<feature type="transmembrane region" description="Helical" evidence="1">
    <location>
        <begin position="20"/>
        <end position="40"/>
    </location>
</feature>
<evidence type="ECO:0000256" key="1">
    <source>
        <dbReference type="SAM" id="Phobius"/>
    </source>
</evidence>
<name>A0A4Z1SW44_GIAMU</name>
<comment type="caution">
    <text evidence="2">The sequence shown here is derived from an EMBL/GenBank/DDBJ whole genome shotgun (WGS) entry which is preliminary data.</text>
</comment>
<keyword evidence="1" id="KW-1133">Transmembrane helix</keyword>
<protein>
    <recommendedName>
        <fullName evidence="4">Transmembrane protein</fullName>
    </recommendedName>
</protein>
<dbReference type="VEuPathDB" id="GiardiaDB:GMRT_13574"/>
<keyword evidence="1" id="KW-0812">Transmembrane</keyword>
<reference evidence="2 3" key="1">
    <citation type="submission" date="2019-05" db="EMBL/GenBank/DDBJ databases">
        <title>The compact genome of Giardia muris reveals important steps in the evolution of intestinal protozoan parasites.</title>
        <authorList>
            <person name="Xu F."/>
            <person name="Jimenez-Gonzalez A."/>
            <person name="Einarsson E."/>
            <person name="Astvaldsson A."/>
            <person name="Peirasmaki D."/>
            <person name="Eckmann L."/>
            <person name="Andersson J.O."/>
            <person name="Svard S.G."/>
            <person name="Jerlstrom-Hultqvist J."/>
        </authorList>
    </citation>
    <scope>NUCLEOTIDE SEQUENCE [LARGE SCALE GENOMIC DNA]</scope>
    <source>
        <strain evidence="2 3">Roberts-Thomson</strain>
    </source>
</reference>
<dbReference type="EMBL" id="VDLU01000001">
    <property type="protein sequence ID" value="TNJ29994.1"/>
    <property type="molecule type" value="Genomic_DNA"/>
</dbReference>